<dbReference type="EMBL" id="JBHMAG010000020">
    <property type="protein sequence ID" value="MFB9755978.1"/>
    <property type="molecule type" value="Genomic_DNA"/>
</dbReference>
<evidence type="ECO:0000256" key="2">
    <source>
        <dbReference type="ARBA" id="ARBA00023125"/>
    </source>
</evidence>
<proteinExistence type="predicted"/>
<keyword evidence="1" id="KW-0805">Transcription regulation</keyword>
<evidence type="ECO:0000256" key="3">
    <source>
        <dbReference type="ARBA" id="ARBA00023163"/>
    </source>
</evidence>
<reference evidence="6 7" key="1">
    <citation type="submission" date="2024-09" db="EMBL/GenBank/DDBJ databases">
        <authorList>
            <person name="Sun Q."/>
            <person name="Mori K."/>
        </authorList>
    </citation>
    <scope>NUCLEOTIDE SEQUENCE [LARGE SCALE GENOMIC DNA]</scope>
    <source>
        <strain evidence="6 7">JCM 12520</strain>
    </source>
</reference>
<dbReference type="Gene3D" id="1.10.10.60">
    <property type="entry name" value="Homeodomain-like"/>
    <property type="match status" value="1"/>
</dbReference>
<evidence type="ECO:0000256" key="1">
    <source>
        <dbReference type="ARBA" id="ARBA00023015"/>
    </source>
</evidence>
<evidence type="ECO:0000313" key="7">
    <source>
        <dbReference type="Proteomes" id="UP001589619"/>
    </source>
</evidence>
<dbReference type="InterPro" id="IPR001647">
    <property type="entry name" value="HTH_TetR"/>
</dbReference>
<keyword evidence="3" id="KW-0804">Transcription</keyword>
<dbReference type="Gene3D" id="1.10.357.10">
    <property type="entry name" value="Tetracycline Repressor, domain 2"/>
    <property type="match status" value="1"/>
</dbReference>
<dbReference type="InterPro" id="IPR009057">
    <property type="entry name" value="Homeodomain-like_sf"/>
</dbReference>
<gene>
    <name evidence="6" type="ORF">ACFFNY_30750</name>
</gene>
<keyword evidence="2 4" id="KW-0238">DNA-binding</keyword>
<dbReference type="PROSITE" id="PS50977">
    <property type="entry name" value="HTH_TETR_2"/>
    <property type="match status" value="1"/>
</dbReference>
<accession>A0ABV5W6P5</accession>
<dbReference type="PANTHER" id="PTHR30055">
    <property type="entry name" value="HTH-TYPE TRANSCRIPTIONAL REGULATOR RUTR"/>
    <property type="match status" value="1"/>
</dbReference>
<keyword evidence="7" id="KW-1185">Reference proteome</keyword>
<dbReference type="InterPro" id="IPR050109">
    <property type="entry name" value="HTH-type_TetR-like_transc_reg"/>
</dbReference>
<evidence type="ECO:0000259" key="5">
    <source>
        <dbReference type="PROSITE" id="PS50977"/>
    </source>
</evidence>
<dbReference type="Pfam" id="PF00440">
    <property type="entry name" value="TetR_N"/>
    <property type="match status" value="1"/>
</dbReference>
<sequence length="197" mass="22155">MARNASKDRLQREARRQQILDAALEVFSRRGLVASKMSEIAAAVGLSHANLYNYFASKEEIYAHLLGTAGSNFVERLSEARAQPGLAIDKLRWLAETYVQSSDIVKYFLLVLQAKTVEMFPYEEKQAMIRQSVDNYRPLIQIMEEGQRDGSVIQGDPEEKALLFISLLHGIILLPVKGYPQVSLSAVDTIMRLIKSP</sequence>
<dbReference type="PRINTS" id="PR00455">
    <property type="entry name" value="HTHTETR"/>
</dbReference>
<protein>
    <submittedName>
        <fullName evidence="6">TetR/AcrR family transcriptional regulator</fullName>
    </submittedName>
</protein>
<feature type="domain" description="HTH tetR-type" evidence="5">
    <location>
        <begin position="13"/>
        <end position="73"/>
    </location>
</feature>
<comment type="caution">
    <text evidence="6">The sequence shown here is derived from an EMBL/GenBank/DDBJ whole genome shotgun (WGS) entry which is preliminary data.</text>
</comment>
<organism evidence="6 7">
    <name type="scientific">Paenibacillus hodogayensis</name>
    <dbReference type="NCBI Taxonomy" id="279208"/>
    <lineage>
        <taxon>Bacteria</taxon>
        <taxon>Bacillati</taxon>
        <taxon>Bacillota</taxon>
        <taxon>Bacilli</taxon>
        <taxon>Bacillales</taxon>
        <taxon>Paenibacillaceae</taxon>
        <taxon>Paenibacillus</taxon>
    </lineage>
</organism>
<dbReference type="Proteomes" id="UP001589619">
    <property type="component" value="Unassembled WGS sequence"/>
</dbReference>
<evidence type="ECO:0000313" key="6">
    <source>
        <dbReference type="EMBL" id="MFB9755978.1"/>
    </source>
</evidence>
<feature type="DNA-binding region" description="H-T-H motif" evidence="4">
    <location>
        <begin position="36"/>
        <end position="55"/>
    </location>
</feature>
<evidence type="ECO:0000256" key="4">
    <source>
        <dbReference type="PROSITE-ProRule" id="PRU00335"/>
    </source>
</evidence>
<dbReference type="RefSeq" id="WP_344913563.1">
    <property type="nucleotide sequence ID" value="NZ_BAAAYO010000012.1"/>
</dbReference>
<name>A0ABV5W6P5_9BACL</name>
<dbReference type="InterPro" id="IPR036271">
    <property type="entry name" value="Tet_transcr_reg_TetR-rel_C_sf"/>
</dbReference>
<dbReference type="SUPFAM" id="SSF46689">
    <property type="entry name" value="Homeodomain-like"/>
    <property type="match status" value="1"/>
</dbReference>
<dbReference type="SUPFAM" id="SSF48498">
    <property type="entry name" value="Tetracyclin repressor-like, C-terminal domain"/>
    <property type="match status" value="1"/>
</dbReference>
<dbReference type="PANTHER" id="PTHR30055:SF234">
    <property type="entry name" value="HTH-TYPE TRANSCRIPTIONAL REGULATOR BETI"/>
    <property type="match status" value="1"/>
</dbReference>